<dbReference type="Gene3D" id="3.40.50.2000">
    <property type="entry name" value="Glycogen Phosphorylase B"/>
    <property type="match status" value="2"/>
</dbReference>
<dbReference type="PANTHER" id="PTHR48050">
    <property type="entry name" value="STEROL 3-BETA-GLUCOSYLTRANSFERASE"/>
    <property type="match status" value="1"/>
</dbReference>
<dbReference type="EMBL" id="QCYK01000002">
    <property type="protein sequence ID" value="PUZ24817.1"/>
    <property type="molecule type" value="Genomic_DNA"/>
</dbReference>
<evidence type="ECO:0000313" key="2">
    <source>
        <dbReference type="EMBL" id="PUZ24817.1"/>
    </source>
</evidence>
<gene>
    <name evidence="2" type="ORF">DCC81_10835</name>
</gene>
<dbReference type="GO" id="GO:0008194">
    <property type="term" value="F:UDP-glycosyltransferase activity"/>
    <property type="evidence" value="ECO:0007669"/>
    <property type="project" value="InterPro"/>
</dbReference>
<dbReference type="AlphaFoldDB" id="A0A2T7BEV5"/>
<organism evidence="2 3">
    <name type="scientific">Chitinophaga parva</name>
    <dbReference type="NCBI Taxonomy" id="2169414"/>
    <lineage>
        <taxon>Bacteria</taxon>
        <taxon>Pseudomonadati</taxon>
        <taxon>Bacteroidota</taxon>
        <taxon>Chitinophagia</taxon>
        <taxon>Chitinophagales</taxon>
        <taxon>Chitinophagaceae</taxon>
        <taxon>Chitinophaga</taxon>
    </lineage>
</organism>
<dbReference type="InterPro" id="IPR010610">
    <property type="entry name" value="EryCIII-like_C"/>
</dbReference>
<reference evidence="2 3" key="1">
    <citation type="submission" date="2018-04" db="EMBL/GenBank/DDBJ databases">
        <title>Chitinophaga fuyangensis sp. nov., isolated from soil in a chemical factory.</title>
        <authorList>
            <person name="Chen K."/>
        </authorList>
    </citation>
    <scope>NUCLEOTIDE SEQUENCE [LARGE SCALE GENOMIC DNA]</scope>
    <source>
        <strain evidence="2 3">LY-1</strain>
    </source>
</reference>
<comment type="caution">
    <text evidence="2">The sequence shown here is derived from an EMBL/GenBank/DDBJ whole genome shotgun (WGS) entry which is preliminary data.</text>
</comment>
<dbReference type="CDD" id="cd03784">
    <property type="entry name" value="GT1_Gtf-like"/>
    <property type="match status" value="1"/>
</dbReference>
<sequence length="408" mass="44878">MCNKKILIVTIPEKGHINPMIGVAQHLQQMGYHLGFFSQVDLTPQLRKAGLEGPVFFDPEPVNIDPQFITKGADFVQKLADKSWLRQWIKTLLINAVPHQVQLLEKVVQEFAPDLIVTDPMVYAGALVAHAHNLPWVGISSSLNPVTPAAWQCELTHTLHAFAPLRNALFEARGLQPRFKVSDAISPWLNIVFCTETYMPREICGNDFSYYAGHSLPLQARGDETEFPFHLLDTSKRKVYMSMGSQVYHHPHLFETVALALKDENVQLIFAINELLHTPFAATLPENVIAVGYAPQLQLLPHIDLMISHGGANSVMEALTHGVPLALLPVCNDQFLQAQFVTRAGAGIVLDTPHPSPARFKAMLMPLLAGDAPERVQAQQVAASFRAKPGPAGAAAEIVNIIHQAIPA</sequence>
<evidence type="ECO:0000259" key="1">
    <source>
        <dbReference type="Pfam" id="PF06722"/>
    </source>
</evidence>
<dbReference type="PANTHER" id="PTHR48050:SF13">
    <property type="entry name" value="STEROL 3-BETA-GLUCOSYLTRANSFERASE UGT80A2"/>
    <property type="match status" value="1"/>
</dbReference>
<name>A0A2T7BEV5_9BACT</name>
<dbReference type="OrthoDB" id="6620093at2"/>
<proteinExistence type="predicted"/>
<dbReference type="RefSeq" id="WP_108686658.1">
    <property type="nucleotide sequence ID" value="NZ_QCYK01000002.1"/>
</dbReference>
<dbReference type="Pfam" id="PF06722">
    <property type="entry name" value="EryCIII-like_C"/>
    <property type="match status" value="1"/>
</dbReference>
<dbReference type="SUPFAM" id="SSF53756">
    <property type="entry name" value="UDP-Glycosyltransferase/glycogen phosphorylase"/>
    <property type="match status" value="1"/>
</dbReference>
<dbReference type="Proteomes" id="UP000244450">
    <property type="component" value="Unassembled WGS sequence"/>
</dbReference>
<keyword evidence="3" id="KW-1185">Reference proteome</keyword>
<protein>
    <submittedName>
        <fullName evidence="2">Glycosyltransferase</fullName>
    </submittedName>
</protein>
<dbReference type="GO" id="GO:0017000">
    <property type="term" value="P:antibiotic biosynthetic process"/>
    <property type="evidence" value="ECO:0007669"/>
    <property type="project" value="UniProtKB-ARBA"/>
</dbReference>
<feature type="domain" description="Erythromycin biosynthesis protein CIII-like C-terminal" evidence="1">
    <location>
        <begin position="276"/>
        <end position="399"/>
    </location>
</feature>
<dbReference type="GO" id="GO:0016758">
    <property type="term" value="F:hexosyltransferase activity"/>
    <property type="evidence" value="ECO:0007669"/>
    <property type="project" value="UniProtKB-ARBA"/>
</dbReference>
<evidence type="ECO:0000313" key="3">
    <source>
        <dbReference type="Proteomes" id="UP000244450"/>
    </source>
</evidence>
<accession>A0A2T7BEV5</accession>
<keyword evidence="2" id="KW-0808">Transferase</keyword>
<dbReference type="InterPro" id="IPR050426">
    <property type="entry name" value="Glycosyltransferase_28"/>
</dbReference>
<dbReference type="InterPro" id="IPR002213">
    <property type="entry name" value="UDP_glucos_trans"/>
</dbReference>